<keyword evidence="3" id="KW-1185">Reference proteome</keyword>
<dbReference type="AlphaFoldDB" id="A0A0M6XP30"/>
<name>A0A0M6XP30_9RHOB</name>
<dbReference type="Pfam" id="PF20078">
    <property type="entry name" value="DUF6473"/>
    <property type="match status" value="1"/>
</dbReference>
<gene>
    <name evidence="2" type="ORF">JAN5088_00692</name>
</gene>
<dbReference type="STRING" id="282197.SAMN04488517_104304"/>
<evidence type="ECO:0000313" key="3">
    <source>
        <dbReference type="Proteomes" id="UP000048908"/>
    </source>
</evidence>
<organism evidence="2 3">
    <name type="scientific">Jannaschia rubra</name>
    <dbReference type="NCBI Taxonomy" id="282197"/>
    <lineage>
        <taxon>Bacteria</taxon>
        <taxon>Pseudomonadati</taxon>
        <taxon>Pseudomonadota</taxon>
        <taxon>Alphaproteobacteria</taxon>
        <taxon>Rhodobacterales</taxon>
        <taxon>Roseobacteraceae</taxon>
        <taxon>Jannaschia</taxon>
    </lineage>
</organism>
<proteinExistence type="predicted"/>
<dbReference type="EMBL" id="CXPG01000012">
    <property type="protein sequence ID" value="CTQ31933.1"/>
    <property type="molecule type" value="Genomic_DNA"/>
</dbReference>
<accession>A0A0M6XP30</accession>
<evidence type="ECO:0000259" key="1">
    <source>
        <dbReference type="Pfam" id="PF20078"/>
    </source>
</evidence>
<sequence>MSFEGRKTGLDYYPCRYGASRTVFRGPRVSLDRPYTVVVGGSEIYGKYVEDPLTDQLAERTGRRVVNLGVMNGGVDAFVLDDDLMRVITGAEAVVVQAMGAQNMSNRYYTVHPRRNDRFLRQSALMNSLYREVDFSDFTFTRHMLITLQKTCPERFVILREELSVAWVARMRLLLSRVPGRRIMLWIEDGTDRGLGSEPPFVTVDMLQELEGLIDKVVHCDISDLTGETHLDRMIFPETERAVALHAMTPAAHDHVAEALAKMVRKSGGLAA</sequence>
<dbReference type="Proteomes" id="UP000048908">
    <property type="component" value="Unassembled WGS sequence"/>
</dbReference>
<reference evidence="2 3" key="1">
    <citation type="submission" date="2015-07" db="EMBL/GenBank/DDBJ databases">
        <authorList>
            <person name="Noorani M."/>
        </authorList>
    </citation>
    <scope>NUCLEOTIDE SEQUENCE [LARGE SCALE GENOMIC DNA]</scope>
    <source>
        <strain evidence="2 3">CECT 5088</strain>
    </source>
</reference>
<protein>
    <recommendedName>
        <fullName evidence="1">DUF6473 domain-containing protein</fullName>
    </recommendedName>
</protein>
<evidence type="ECO:0000313" key="2">
    <source>
        <dbReference type="EMBL" id="CTQ31933.1"/>
    </source>
</evidence>
<dbReference type="InterPro" id="IPR045524">
    <property type="entry name" value="DUF6473"/>
</dbReference>
<feature type="domain" description="DUF6473" evidence="1">
    <location>
        <begin position="1"/>
        <end position="266"/>
    </location>
</feature>